<dbReference type="PANTHER" id="PTHR10900:SF77">
    <property type="entry name" value="FI19380P1"/>
    <property type="match status" value="1"/>
</dbReference>
<dbReference type="SUPFAM" id="SSF82153">
    <property type="entry name" value="FAS1 domain"/>
    <property type="match status" value="1"/>
</dbReference>
<dbReference type="AlphaFoldDB" id="A0A1I6GTG8"/>
<keyword evidence="3" id="KW-1185">Reference proteome</keyword>
<sequence length="156" mass="16942">MAQAAVMARSDAQSNSKVDSLSTALKVLELSELREILSNSGQFTVFAPSDAAFKQLGEEEIKALLQPENKQELRSLMAYHIVAGKLTASRILQALSRGKGYASLTTIQGEELRVRLIGTDIVLMDCSGNEARITAADTTSRNLVFHRIDRVVVPAP</sequence>
<evidence type="ECO:0000313" key="3">
    <source>
        <dbReference type="Proteomes" id="UP000199534"/>
    </source>
</evidence>
<protein>
    <submittedName>
        <fullName evidence="2">Uncaracterized surface protein containing fasciclin (FAS1) repeats</fullName>
    </submittedName>
</protein>
<dbReference type="Gene3D" id="2.30.180.10">
    <property type="entry name" value="FAS1 domain"/>
    <property type="match status" value="1"/>
</dbReference>
<dbReference type="InterPro" id="IPR036378">
    <property type="entry name" value="FAS1_dom_sf"/>
</dbReference>
<name>A0A1I6GTG8_9FLAO</name>
<organism evidence="2 3">
    <name type="scientific">Robiginitalea myxolifaciens</name>
    <dbReference type="NCBI Taxonomy" id="400055"/>
    <lineage>
        <taxon>Bacteria</taxon>
        <taxon>Pseudomonadati</taxon>
        <taxon>Bacteroidota</taxon>
        <taxon>Flavobacteriia</taxon>
        <taxon>Flavobacteriales</taxon>
        <taxon>Flavobacteriaceae</taxon>
        <taxon>Robiginitalea</taxon>
    </lineage>
</organism>
<dbReference type="OrthoDB" id="9800666at2"/>
<dbReference type="PROSITE" id="PS50213">
    <property type="entry name" value="FAS1"/>
    <property type="match status" value="1"/>
</dbReference>
<dbReference type="PANTHER" id="PTHR10900">
    <property type="entry name" value="PERIOSTIN-RELATED"/>
    <property type="match status" value="1"/>
</dbReference>
<dbReference type="InterPro" id="IPR050904">
    <property type="entry name" value="Adhesion/Biosynth-related"/>
</dbReference>
<dbReference type="Proteomes" id="UP000199534">
    <property type="component" value="Unassembled WGS sequence"/>
</dbReference>
<gene>
    <name evidence="2" type="ORF">SAMN04490243_1705</name>
</gene>
<evidence type="ECO:0000313" key="2">
    <source>
        <dbReference type="EMBL" id="SFR45470.1"/>
    </source>
</evidence>
<evidence type="ECO:0000259" key="1">
    <source>
        <dbReference type="PROSITE" id="PS50213"/>
    </source>
</evidence>
<dbReference type="STRING" id="400055.SAMN04490243_1705"/>
<dbReference type="InterPro" id="IPR000782">
    <property type="entry name" value="FAS1_domain"/>
</dbReference>
<dbReference type="EMBL" id="FOYQ01000002">
    <property type="protein sequence ID" value="SFR45470.1"/>
    <property type="molecule type" value="Genomic_DNA"/>
</dbReference>
<dbReference type="SMART" id="SM00554">
    <property type="entry name" value="FAS1"/>
    <property type="match status" value="1"/>
</dbReference>
<feature type="domain" description="FAS1" evidence="1">
    <location>
        <begin position="8"/>
        <end position="152"/>
    </location>
</feature>
<reference evidence="2 3" key="1">
    <citation type="submission" date="2016-10" db="EMBL/GenBank/DDBJ databases">
        <authorList>
            <person name="de Groot N.N."/>
        </authorList>
    </citation>
    <scope>NUCLEOTIDE SEQUENCE [LARGE SCALE GENOMIC DNA]</scope>
    <source>
        <strain evidence="2 3">DSM 21019</strain>
    </source>
</reference>
<dbReference type="Pfam" id="PF02469">
    <property type="entry name" value="Fasciclin"/>
    <property type="match status" value="1"/>
</dbReference>
<proteinExistence type="predicted"/>
<accession>A0A1I6GTG8</accession>